<feature type="transmembrane region" description="Helical" evidence="6">
    <location>
        <begin position="24"/>
        <end position="40"/>
    </location>
</feature>
<feature type="transmembrane region" description="Helical" evidence="6">
    <location>
        <begin position="233"/>
        <end position="255"/>
    </location>
</feature>
<evidence type="ECO:0000313" key="8">
    <source>
        <dbReference type="EMBL" id="CAD9146274.1"/>
    </source>
</evidence>
<reference evidence="8" key="1">
    <citation type="submission" date="2021-01" db="EMBL/GenBank/DDBJ databases">
        <authorList>
            <person name="Corre E."/>
            <person name="Pelletier E."/>
            <person name="Niang G."/>
            <person name="Scheremetjew M."/>
            <person name="Finn R."/>
            <person name="Kale V."/>
            <person name="Holt S."/>
            <person name="Cochrane G."/>
            <person name="Meng A."/>
            <person name="Brown T."/>
            <person name="Cohen L."/>
        </authorList>
    </citation>
    <scope>NUCLEOTIDE SEQUENCE</scope>
    <source>
        <strain evidence="8">OF101</strain>
    </source>
</reference>
<dbReference type="GO" id="GO:0046873">
    <property type="term" value="F:metal ion transmembrane transporter activity"/>
    <property type="evidence" value="ECO:0007669"/>
    <property type="project" value="InterPro"/>
</dbReference>
<dbReference type="InterPro" id="IPR049555">
    <property type="entry name" value="GDT1-like_CS"/>
</dbReference>
<feature type="region of interest" description="Disordered" evidence="7">
    <location>
        <begin position="107"/>
        <end position="143"/>
    </location>
</feature>
<feature type="transmembrane region" description="Helical" evidence="6">
    <location>
        <begin position="193"/>
        <end position="210"/>
    </location>
</feature>
<evidence type="ECO:0000256" key="3">
    <source>
        <dbReference type="ARBA" id="ARBA00022692"/>
    </source>
</evidence>
<name>A0A7S1QRU6_ALECA</name>
<dbReference type="GO" id="GO:0016020">
    <property type="term" value="C:membrane"/>
    <property type="evidence" value="ECO:0007669"/>
    <property type="project" value="UniProtKB-SubCell"/>
</dbReference>
<keyword evidence="5 6" id="KW-0472">Membrane</keyword>
<evidence type="ECO:0000256" key="2">
    <source>
        <dbReference type="ARBA" id="ARBA00009190"/>
    </source>
</evidence>
<organism evidence="8">
    <name type="scientific">Alexandrium catenella</name>
    <name type="common">Red tide dinoflagellate</name>
    <name type="synonym">Gonyaulax catenella</name>
    <dbReference type="NCBI Taxonomy" id="2925"/>
    <lineage>
        <taxon>Eukaryota</taxon>
        <taxon>Sar</taxon>
        <taxon>Alveolata</taxon>
        <taxon>Dinophyceae</taxon>
        <taxon>Gonyaulacales</taxon>
        <taxon>Pyrocystaceae</taxon>
        <taxon>Alexandrium</taxon>
    </lineage>
</organism>
<accession>A0A7S1QRU6</accession>
<keyword evidence="3 6" id="KW-0812">Transmembrane</keyword>
<sequence>MLFDGVSLWRSCLRSFLGELGDKTFFLAVVFAAWCPWDGIRSGDDRFLQLCLVFSGSFLALALHSLLVLTVVDLGTNGRWTCTYEVLSFVVLAMLGMKAKLELGRADANARRTPTKSNTNPFQADDPEEDSYARSKGGATDSNTWNKQAFGALSAPFASLQPREQEEPHSAYGSMPPPTSADGVFSDRISDRLVSHTLAFIAPLVLIFLTEGEDKSQDVLGPHPSRSPQGSDIIVGTVLGFMPSVALAVLAGFVLERSLSDQRMLFFVTCVFFGLALVAVSQALLHTGAASPALPASAQQALLAVVTMVRTQTGM</sequence>
<dbReference type="AlphaFoldDB" id="A0A7S1QRU6"/>
<dbReference type="PROSITE" id="PS01214">
    <property type="entry name" value="UPF0016"/>
    <property type="match status" value="1"/>
</dbReference>
<proteinExistence type="inferred from homology"/>
<feature type="transmembrane region" description="Helical" evidence="6">
    <location>
        <begin position="264"/>
        <end position="285"/>
    </location>
</feature>
<evidence type="ECO:0000256" key="5">
    <source>
        <dbReference type="ARBA" id="ARBA00023136"/>
    </source>
</evidence>
<keyword evidence="4 6" id="KW-1133">Transmembrane helix</keyword>
<evidence type="ECO:0000256" key="6">
    <source>
        <dbReference type="RuleBase" id="RU365102"/>
    </source>
</evidence>
<dbReference type="GO" id="GO:0006816">
    <property type="term" value="P:calcium ion transport"/>
    <property type="evidence" value="ECO:0007669"/>
    <property type="project" value="UniProtKB-ARBA"/>
</dbReference>
<dbReference type="Pfam" id="PF01169">
    <property type="entry name" value="GDT1"/>
    <property type="match status" value="1"/>
</dbReference>
<evidence type="ECO:0000256" key="1">
    <source>
        <dbReference type="ARBA" id="ARBA00004141"/>
    </source>
</evidence>
<dbReference type="InterPro" id="IPR001727">
    <property type="entry name" value="GDT1-like"/>
</dbReference>
<evidence type="ECO:0000256" key="4">
    <source>
        <dbReference type="ARBA" id="ARBA00022989"/>
    </source>
</evidence>
<protein>
    <recommendedName>
        <fullName evidence="6">GDT1 family protein</fullName>
    </recommendedName>
</protein>
<comment type="subcellular location">
    <subcellularLocation>
        <location evidence="1 6">Membrane</location>
        <topology evidence="1 6">Multi-pass membrane protein</topology>
    </subcellularLocation>
</comment>
<gene>
    <name evidence="8" type="ORF">ACAT0790_LOCUS29496</name>
</gene>
<evidence type="ECO:0000256" key="7">
    <source>
        <dbReference type="SAM" id="MobiDB-lite"/>
    </source>
</evidence>
<dbReference type="EMBL" id="HBGE01048864">
    <property type="protein sequence ID" value="CAD9146274.1"/>
    <property type="molecule type" value="Transcribed_RNA"/>
</dbReference>
<feature type="transmembrane region" description="Helical" evidence="6">
    <location>
        <begin position="78"/>
        <end position="97"/>
    </location>
</feature>
<comment type="similarity">
    <text evidence="2 6">Belongs to the GDT1 family.</text>
</comment>
<feature type="transmembrane region" description="Helical" evidence="6">
    <location>
        <begin position="47"/>
        <end position="72"/>
    </location>
</feature>